<sequence length="108" mass="10363">MNIGNRDDLGLKDSSGCACCSTAGAPAGADASATAVTSEVLVSGMTCSHCVMSVTEELTAIDGVEGVSVDLNAGGASRVSIRSAAPIDAAAVAAAVQEAGYTLAGSPS</sequence>
<dbReference type="CDD" id="cd00371">
    <property type="entry name" value="HMA"/>
    <property type="match status" value="1"/>
</dbReference>
<dbReference type="RefSeq" id="WP_150925602.1">
    <property type="nucleotide sequence ID" value="NZ_CP044232.1"/>
</dbReference>
<proteinExistence type="predicted"/>
<dbReference type="InterPro" id="IPR017969">
    <property type="entry name" value="Heavy-metal-associated_CS"/>
</dbReference>
<name>A0A5J6L5T7_9MICO</name>
<evidence type="ECO:0000256" key="1">
    <source>
        <dbReference type="ARBA" id="ARBA00022723"/>
    </source>
</evidence>
<dbReference type="KEGG" id="mlz:F6J85_13090"/>
<dbReference type="AlphaFoldDB" id="A0A5J6L5T7"/>
<keyword evidence="4" id="KW-1185">Reference proteome</keyword>
<dbReference type="Gene3D" id="3.30.70.100">
    <property type="match status" value="1"/>
</dbReference>
<dbReference type="Pfam" id="PF00403">
    <property type="entry name" value="HMA"/>
    <property type="match status" value="1"/>
</dbReference>
<gene>
    <name evidence="3" type="ORF">F6J85_13090</name>
</gene>
<dbReference type="InterPro" id="IPR036163">
    <property type="entry name" value="HMA_dom_sf"/>
</dbReference>
<dbReference type="SUPFAM" id="SSF55008">
    <property type="entry name" value="HMA, heavy metal-associated domain"/>
    <property type="match status" value="1"/>
</dbReference>
<feature type="domain" description="HMA" evidence="2">
    <location>
        <begin position="36"/>
        <end position="104"/>
    </location>
</feature>
<dbReference type="InterPro" id="IPR006121">
    <property type="entry name" value="HMA_dom"/>
</dbReference>
<dbReference type="PROSITE" id="PS50846">
    <property type="entry name" value="HMA_2"/>
    <property type="match status" value="1"/>
</dbReference>
<protein>
    <submittedName>
        <fullName evidence="3">Heavy-metal-associated domain-containing protein</fullName>
    </submittedName>
</protein>
<organism evidence="3 4">
    <name type="scientific">Microbacterium lushaniae</name>
    <dbReference type="NCBI Taxonomy" id="2614639"/>
    <lineage>
        <taxon>Bacteria</taxon>
        <taxon>Bacillati</taxon>
        <taxon>Actinomycetota</taxon>
        <taxon>Actinomycetes</taxon>
        <taxon>Micrococcales</taxon>
        <taxon>Microbacteriaceae</taxon>
        <taxon>Microbacterium</taxon>
    </lineage>
</organism>
<evidence type="ECO:0000259" key="2">
    <source>
        <dbReference type="PROSITE" id="PS50846"/>
    </source>
</evidence>
<accession>A0A5J6L5T7</accession>
<evidence type="ECO:0000313" key="4">
    <source>
        <dbReference type="Proteomes" id="UP000325516"/>
    </source>
</evidence>
<dbReference type="Proteomes" id="UP000325516">
    <property type="component" value="Chromosome"/>
</dbReference>
<dbReference type="PROSITE" id="PS01047">
    <property type="entry name" value="HMA_1"/>
    <property type="match status" value="1"/>
</dbReference>
<dbReference type="GO" id="GO:0046872">
    <property type="term" value="F:metal ion binding"/>
    <property type="evidence" value="ECO:0007669"/>
    <property type="project" value="UniProtKB-KW"/>
</dbReference>
<dbReference type="EMBL" id="CP044232">
    <property type="protein sequence ID" value="QEW03928.1"/>
    <property type="molecule type" value="Genomic_DNA"/>
</dbReference>
<evidence type="ECO:0000313" key="3">
    <source>
        <dbReference type="EMBL" id="QEW03928.1"/>
    </source>
</evidence>
<keyword evidence="1" id="KW-0479">Metal-binding</keyword>
<reference evidence="4" key="1">
    <citation type="submission" date="2019-09" db="EMBL/GenBank/DDBJ databases">
        <title>Mumia zhuanghuii sp. nov. isolated from the intestinal contents of plateau pika (Ochotona curzoniae) in the Qinghai-Tibet plateau of China.</title>
        <authorList>
            <person name="Tian Z."/>
        </authorList>
    </citation>
    <scope>NUCLEOTIDE SEQUENCE [LARGE SCALE GENOMIC DNA]</scope>
    <source>
        <strain evidence="4">L-031</strain>
    </source>
</reference>